<protein>
    <submittedName>
        <fullName evidence="1">Uncharacterized protein</fullName>
    </submittedName>
</protein>
<organism evidence="1 2">
    <name type="scientific">Bacillus pumilus</name>
    <name type="common">Bacillus mesentericus</name>
    <dbReference type="NCBI Taxonomy" id="1408"/>
    <lineage>
        <taxon>Bacteria</taxon>
        <taxon>Bacillati</taxon>
        <taxon>Bacillota</taxon>
        <taxon>Bacilli</taxon>
        <taxon>Bacillales</taxon>
        <taxon>Bacillaceae</taxon>
        <taxon>Bacillus</taxon>
    </lineage>
</organism>
<sequence length="42" mass="5009">MVKKSYAEGSHFWEFLPHFVYEIGFVPYNRINVNEFIRGGKT</sequence>
<dbReference type="EMBL" id="JXCL01000014">
    <property type="protein sequence ID" value="KIL20131.1"/>
    <property type="molecule type" value="Genomic_DNA"/>
</dbReference>
<dbReference type="AlphaFoldDB" id="A0AB34QWQ4"/>
<dbReference type="Proteomes" id="UP000031978">
    <property type="component" value="Unassembled WGS sequence"/>
</dbReference>
<proteinExistence type="predicted"/>
<accession>A0AB34QWQ4</accession>
<name>A0AB34QWQ4_BACPU</name>
<comment type="caution">
    <text evidence="1">The sequence shown here is derived from an EMBL/GenBank/DDBJ whole genome shotgun (WGS) entry which is preliminary data.</text>
</comment>
<evidence type="ECO:0000313" key="1">
    <source>
        <dbReference type="EMBL" id="KIL20131.1"/>
    </source>
</evidence>
<reference evidence="1 2" key="1">
    <citation type="submission" date="2014-12" db="EMBL/GenBank/DDBJ databases">
        <title>Draft Genome Sequences of Five Spore-Forming Food Isolates of Bacillus pumilus.</title>
        <authorList>
            <person name="de Jong A."/>
            <person name="van Heel A.J."/>
            <person name="Montalban-Lopez M."/>
            <person name="Krawczyk A.O."/>
            <person name="Berendsen E.M."/>
            <person name="Wells-Bennik M."/>
            <person name="Kuipers O.P."/>
        </authorList>
    </citation>
    <scope>NUCLEOTIDE SEQUENCE [LARGE SCALE GENOMIC DNA]</scope>
    <source>
        <strain evidence="1 2">B4127</strain>
    </source>
</reference>
<gene>
    <name evidence="1" type="ORF">B4127_3995</name>
</gene>
<evidence type="ECO:0000313" key="2">
    <source>
        <dbReference type="Proteomes" id="UP000031978"/>
    </source>
</evidence>